<dbReference type="Proteomes" id="UP000236664">
    <property type="component" value="Unassembled WGS sequence"/>
</dbReference>
<feature type="transmembrane region" description="Helical" evidence="10">
    <location>
        <begin position="182"/>
        <end position="203"/>
    </location>
</feature>
<dbReference type="InterPro" id="IPR004648">
    <property type="entry name" value="Oligpept_transpt"/>
</dbReference>
<feature type="transmembrane region" description="Helical" evidence="10">
    <location>
        <begin position="469"/>
        <end position="490"/>
    </location>
</feature>
<name>A0A2K0UUQ6_GIBNY</name>
<evidence type="ECO:0000256" key="3">
    <source>
        <dbReference type="ARBA" id="ARBA00022448"/>
    </source>
</evidence>
<comment type="caution">
    <text evidence="11">The sequence shown here is derived from an EMBL/GenBank/DDBJ whole genome shotgun (WGS) entry which is preliminary data.</text>
</comment>
<dbReference type="PANTHER" id="PTHR22601">
    <property type="entry name" value="ISP4 LIKE PROTEIN"/>
    <property type="match status" value="1"/>
</dbReference>
<comment type="similarity">
    <text evidence="2">Belongs to the oligopeptide OPT transporter family.</text>
</comment>
<evidence type="ECO:0000256" key="7">
    <source>
        <dbReference type="ARBA" id="ARBA00022989"/>
    </source>
</evidence>
<evidence type="ECO:0000256" key="10">
    <source>
        <dbReference type="SAM" id="Phobius"/>
    </source>
</evidence>
<keyword evidence="6" id="KW-0653">Protein transport</keyword>
<keyword evidence="3" id="KW-0813">Transport</keyword>
<feature type="transmembrane region" description="Helical" evidence="10">
    <location>
        <begin position="647"/>
        <end position="664"/>
    </location>
</feature>
<feature type="transmembrane region" description="Helical" evidence="10">
    <location>
        <begin position="239"/>
        <end position="255"/>
    </location>
</feature>
<evidence type="ECO:0000256" key="9">
    <source>
        <dbReference type="SAM" id="MobiDB-lite"/>
    </source>
</evidence>
<evidence type="ECO:0000256" key="5">
    <source>
        <dbReference type="ARBA" id="ARBA00022856"/>
    </source>
</evidence>
<feature type="region of interest" description="Disordered" evidence="9">
    <location>
        <begin position="1"/>
        <end position="33"/>
    </location>
</feature>
<evidence type="ECO:0000313" key="11">
    <source>
        <dbReference type="EMBL" id="PNP61520.1"/>
    </source>
</evidence>
<protein>
    <recommendedName>
        <fullName evidence="13">OPT family small oligopeptide transporter</fullName>
    </recommendedName>
</protein>
<feature type="transmembrane region" description="Helical" evidence="10">
    <location>
        <begin position="726"/>
        <end position="748"/>
    </location>
</feature>
<keyword evidence="7 10" id="KW-1133">Transmembrane helix</keyword>
<dbReference type="Pfam" id="PF03169">
    <property type="entry name" value="OPT"/>
    <property type="match status" value="1"/>
</dbReference>
<keyword evidence="4 10" id="KW-0812">Transmembrane</keyword>
<keyword evidence="5" id="KW-0571">Peptide transport</keyword>
<feature type="transmembrane region" description="Helical" evidence="10">
    <location>
        <begin position="150"/>
        <end position="170"/>
    </location>
</feature>
<dbReference type="InterPro" id="IPR004813">
    <property type="entry name" value="OPT"/>
</dbReference>
<evidence type="ECO:0008006" key="13">
    <source>
        <dbReference type="Google" id="ProtNLM"/>
    </source>
</evidence>
<dbReference type="OrthoDB" id="9986677at2759"/>
<comment type="subcellular location">
    <subcellularLocation>
        <location evidence="1">Membrane</location>
        <topology evidence="1">Multi-pass membrane protein</topology>
    </subcellularLocation>
</comment>
<feature type="transmembrane region" description="Helical" evidence="10">
    <location>
        <begin position="83"/>
        <end position="103"/>
    </location>
</feature>
<feature type="compositionally biased region" description="Polar residues" evidence="9">
    <location>
        <begin position="1"/>
        <end position="10"/>
    </location>
</feature>
<feature type="transmembrane region" description="Helical" evidence="10">
    <location>
        <begin position="320"/>
        <end position="339"/>
    </location>
</feature>
<evidence type="ECO:0000256" key="2">
    <source>
        <dbReference type="ARBA" id="ARBA00008807"/>
    </source>
</evidence>
<dbReference type="GO" id="GO:0035673">
    <property type="term" value="F:oligopeptide transmembrane transporter activity"/>
    <property type="evidence" value="ECO:0007669"/>
    <property type="project" value="InterPro"/>
</dbReference>
<dbReference type="GO" id="GO:0015031">
    <property type="term" value="P:protein transport"/>
    <property type="evidence" value="ECO:0007669"/>
    <property type="project" value="UniProtKB-KW"/>
</dbReference>
<gene>
    <name evidence="11" type="ORF">FNYG_13807</name>
</gene>
<dbReference type="EMBL" id="MTQA01000293">
    <property type="protein sequence ID" value="PNP61520.1"/>
    <property type="molecule type" value="Genomic_DNA"/>
</dbReference>
<feature type="transmembrane region" description="Helical" evidence="10">
    <location>
        <begin position="109"/>
        <end position="129"/>
    </location>
</feature>
<proteinExistence type="inferred from homology"/>
<dbReference type="AlphaFoldDB" id="A0A2K0UUQ6"/>
<evidence type="ECO:0000313" key="12">
    <source>
        <dbReference type="Proteomes" id="UP000236664"/>
    </source>
</evidence>
<feature type="transmembrane region" description="Helical" evidence="10">
    <location>
        <begin position="684"/>
        <end position="705"/>
    </location>
</feature>
<organism evidence="11 12">
    <name type="scientific">Gibberella nygamai</name>
    <name type="common">Bean root rot disease fungus</name>
    <name type="synonym">Fusarium nygamai</name>
    <dbReference type="NCBI Taxonomy" id="42673"/>
    <lineage>
        <taxon>Eukaryota</taxon>
        <taxon>Fungi</taxon>
        <taxon>Dikarya</taxon>
        <taxon>Ascomycota</taxon>
        <taxon>Pezizomycotina</taxon>
        <taxon>Sordariomycetes</taxon>
        <taxon>Hypocreomycetidae</taxon>
        <taxon>Hypocreales</taxon>
        <taxon>Nectriaceae</taxon>
        <taxon>Fusarium</taxon>
        <taxon>Fusarium fujikuroi species complex</taxon>
    </lineage>
</organism>
<evidence type="ECO:0000256" key="6">
    <source>
        <dbReference type="ARBA" id="ARBA00022927"/>
    </source>
</evidence>
<evidence type="ECO:0000256" key="4">
    <source>
        <dbReference type="ARBA" id="ARBA00022692"/>
    </source>
</evidence>
<evidence type="ECO:0000256" key="8">
    <source>
        <dbReference type="ARBA" id="ARBA00023136"/>
    </source>
</evidence>
<evidence type="ECO:0000256" key="1">
    <source>
        <dbReference type="ARBA" id="ARBA00004141"/>
    </source>
</evidence>
<reference evidence="11 12" key="1">
    <citation type="submission" date="2017-06" db="EMBL/GenBank/DDBJ databases">
        <title>Genome of Fusarium nygamai isolate CS10214.</title>
        <authorList>
            <person name="Gardiner D.M."/>
            <person name="Obanor F."/>
            <person name="Kazan K."/>
        </authorList>
    </citation>
    <scope>NUCLEOTIDE SEQUENCE [LARGE SCALE GENOMIC DNA]</scope>
    <source>
        <strain evidence="11 12">CS10214</strain>
    </source>
</reference>
<keyword evidence="8 10" id="KW-0472">Membrane</keyword>
<accession>A0A2K0UUQ6</accession>
<dbReference type="NCBIfam" id="TIGR00728">
    <property type="entry name" value="OPT_sfam"/>
    <property type="match status" value="1"/>
</dbReference>
<dbReference type="GO" id="GO:0016020">
    <property type="term" value="C:membrane"/>
    <property type="evidence" value="ECO:0007669"/>
    <property type="project" value="UniProtKB-SubCell"/>
</dbReference>
<keyword evidence="12" id="KW-1185">Reference proteome</keyword>
<sequence>MVSLQVPSAESTKRGSFRITPSRLGFTDDSEKAPLTPVGEEFIEPRSRLSSRPDSIESVEDFVTKVLHADDDPSLNPWTFRMWFIGIGLGIFGAIMETIYFFRPVTLDVSNVFLALVGYILGTFFEWAIPRKGFLGRWLNPHPFNMKEHAAIVVLATSAAQAALAVEVIAVQRLFYDTAPNALVSILVVVSSQCVGYGFAGLLRRALVYPTKMVWPALLPMNTLLETLHRDRNETRKRLRFFWIVLVAIFFWELLPEYIMPILTGVSIFCLARRDSMVFTNVFGGSNGNEGLGILSLGLDWQLISSKPLWTPLLTLGNSLAGYLLCIALFLCVYYGNIWDAQKFPFLSQLLFSRDSTSSNYVTYNQTKILDDENVLLPSALEEEGIPFFAGTYAMFLFTTNLAVSATISHLLLWNWEDIKMGYSFLSPSSLRRLFSPLPWSLKSNRDPGSDKEKDPHYRLMLAYPECPSWWYTLILLLSVIMGIIAIYTAQSTLPWYGFLTSIAVAGTFILFFGAQVALTGFQGNVQPIVQMIGGYLHPGQPLANMYFTLFGYNSVIQGISMVQDLKFGQYAKLPPKTTFSTQLAGTLIGGIINYIMMVEITTNQRDILLSIQGTNVWSGQNIQQFNSQAIAWGALAKEMFSPGSRYELIPIGLLLGFLPPLLFHTLDRAYPTIGFSKVNTPIILAYAGFLSVGISSSMLTYFIIGFASQFWLRCWKPDWFVKYNYVLSAALDGGTQILVFILTYTVLGGVGPEVKFPKYWGNNADGNFDYCMRDPAAGSVAAGPVDLDG</sequence>
<feature type="transmembrane region" description="Helical" evidence="10">
    <location>
        <begin position="496"/>
        <end position="522"/>
    </location>
</feature>